<evidence type="ECO:0000313" key="1">
    <source>
        <dbReference type="EMBL" id="PXX23564.1"/>
    </source>
</evidence>
<evidence type="ECO:0000313" key="2">
    <source>
        <dbReference type="Proteomes" id="UP000248314"/>
    </source>
</evidence>
<keyword evidence="2" id="KW-1185">Reference proteome</keyword>
<dbReference type="EMBL" id="QJJX01000005">
    <property type="protein sequence ID" value="PXX23564.1"/>
    <property type="molecule type" value="Genomic_DNA"/>
</dbReference>
<sequence length="57" mass="6978">MCIIMRNVTEILYFLTRNDAKSTMDCRIKYVKNIIRIEKNKHIVSWFYKTRNAKKTH</sequence>
<dbReference type="AlphaFoldDB" id="A0A318HYG6"/>
<protein>
    <submittedName>
        <fullName evidence="1">Uncharacterized protein</fullName>
    </submittedName>
</protein>
<organism evidence="1 2">
    <name type="scientific">Hoylesella shahii DSM 15611 = JCM 12083</name>
    <dbReference type="NCBI Taxonomy" id="1122991"/>
    <lineage>
        <taxon>Bacteria</taxon>
        <taxon>Pseudomonadati</taxon>
        <taxon>Bacteroidota</taxon>
        <taxon>Bacteroidia</taxon>
        <taxon>Bacteroidales</taxon>
        <taxon>Prevotellaceae</taxon>
        <taxon>Hoylesella</taxon>
    </lineage>
</organism>
<comment type="caution">
    <text evidence="1">The sequence shown here is derived from an EMBL/GenBank/DDBJ whole genome shotgun (WGS) entry which is preliminary data.</text>
</comment>
<name>A0A318HYG6_9BACT</name>
<reference evidence="1 2" key="1">
    <citation type="submission" date="2018-05" db="EMBL/GenBank/DDBJ databases">
        <title>Genomic Encyclopedia of Type Strains, Phase I: the one thousand microbial genomes (KMG-I) project.</title>
        <authorList>
            <person name="Kyrpides N."/>
        </authorList>
    </citation>
    <scope>NUCLEOTIDE SEQUENCE [LARGE SCALE GENOMIC DNA]</scope>
    <source>
        <strain evidence="1 2">DSM 15611</strain>
    </source>
</reference>
<dbReference type="Proteomes" id="UP000248314">
    <property type="component" value="Unassembled WGS sequence"/>
</dbReference>
<accession>A0A318HYG6</accession>
<gene>
    <name evidence="1" type="ORF">EJ73_00550</name>
</gene>
<proteinExistence type="predicted"/>